<gene>
    <name evidence="1" type="primary">mobC</name>
    <name evidence="1" type="ORF">CLPU_3c02870</name>
</gene>
<dbReference type="Proteomes" id="UP000037267">
    <property type="component" value="Unassembled WGS sequence"/>
</dbReference>
<keyword evidence="2" id="KW-1185">Reference proteome</keyword>
<dbReference type="STRING" id="1503.CLPU_3c02870"/>
<reference evidence="2" key="1">
    <citation type="submission" date="2015-07" db="EMBL/GenBank/DDBJ databases">
        <title>Draft genome sequence of the purine-degrading Gottschalkia purinilyticum DSM 1384 (formerly Clostridium purinilyticum).</title>
        <authorList>
            <person name="Poehlein A."/>
            <person name="Schiel-Bengelsdorf B."/>
            <person name="Bengelsdorf F.R."/>
            <person name="Daniel R."/>
            <person name="Duerre P."/>
        </authorList>
    </citation>
    <scope>NUCLEOTIDE SEQUENCE [LARGE SCALE GENOMIC DNA]</scope>
    <source>
        <strain evidence="2">DSM 1384</strain>
    </source>
</reference>
<evidence type="ECO:0000313" key="2">
    <source>
        <dbReference type="Proteomes" id="UP000037267"/>
    </source>
</evidence>
<organism evidence="1 2">
    <name type="scientific">Gottschalkia purinilytica</name>
    <name type="common">Clostridium purinilyticum</name>
    <dbReference type="NCBI Taxonomy" id="1503"/>
    <lineage>
        <taxon>Bacteria</taxon>
        <taxon>Bacillati</taxon>
        <taxon>Bacillota</taxon>
        <taxon>Tissierellia</taxon>
        <taxon>Tissierellales</taxon>
        <taxon>Gottschalkiaceae</taxon>
        <taxon>Gottschalkia</taxon>
    </lineage>
</organism>
<sequence length="120" mass="13843">MCTYFHIFYPPASCPAFEKLIVGKCPKPSEKKRKRQLKFYVTEWERALIEEKMKLLGTKNIGVYLQKMAIDGYIIQVDYSPIKEQAAEIQKIDVNVNQIAKHINAIGNIDEQGIKEIKGR</sequence>
<dbReference type="EMBL" id="LGSS01000003">
    <property type="protein sequence ID" value="KNF09507.1"/>
    <property type="molecule type" value="Genomic_DNA"/>
</dbReference>
<comment type="caution">
    <text evidence="1">The sequence shown here is derived from an EMBL/GenBank/DDBJ whole genome shotgun (WGS) entry which is preliminary data.</text>
</comment>
<accession>A0A0L0WDG0</accession>
<dbReference type="InterPro" id="IPR053842">
    <property type="entry name" value="NikA-like"/>
</dbReference>
<evidence type="ECO:0000313" key="1">
    <source>
        <dbReference type="EMBL" id="KNF09507.1"/>
    </source>
</evidence>
<dbReference type="Pfam" id="PF21983">
    <property type="entry name" value="NikA-like"/>
    <property type="match status" value="1"/>
</dbReference>
<name>A0A0L0WDG0_GOTPU</name>
<protein>
    <submittedName>
        <fullName evidence="1">Bacterial mobilization protein MobC</fullName>
    </submittedName>
</protein>
<dbReference type="AlphaFoldDB" id="A0A0L0WDG0"/>
<proteinExistence type="predicted"/>